<organism evidence="3">
    <name type="scientific">Haemophilus influenzae</name>
    <dbReference type="NCBI Taxonomy" id="727"/>
    <lineage>
        <taxon>Bacteria</taxon>
        <taxon>Pseudomonadati</taxon>
        <taxon>Pseudomonadota</taxon>
        <taxon>Gammaproteobacteria</taxon>
        <taxon>Pasteurellales</taxon>
        <taxon>Pasteurellaceae</taxon>
        <taxon>Haemophilus</taxon>
    </lineage>
</organism>
<dbReference type="EMBL" id="FM882247">
    <property type="protein sequence ID" value="CAT03330.1"/>
    <property type="molecule type" value="Genomic_DNA"/>
</dbReference>
<dbReference type="EMBL" id="HM053635">
    <property type="protein sequence ID" value="ADF59035.1"/>
    <property type="molecule type" value="Genomic_DNA"/>
</dbReference>
<dbReference type="InterPro" id="IPR016873">
    <property type="entry name" value="Caps_polysacc_synth_BcbE_prd"/>
</dbReference>
<reference evidence="3" key="1">
    <citation type="journal article" date="2010" name="J. Clin. Microbiol.">
        <title>Genetic characterization of the capsulation locus of Haemophilus influenzae serotype e.</title>
        <authorList>
            <person name="Giufre M."/>
            <person name="Cardines R."/>
            <person name="Mastrantonio P."/>
            <person name="Cerquetti M."/>
        </authorList>
    </citation>
    <scope>NUCLEOTIDE SEQUENCE</scope>
    <source>
        <strain evidence="3">Hi274</strain>
    </source>
</reference>
<dbReference type="SUPFAM" id="SSF53448">
    <property type="entry name" value="Nucleotide-diphospho-sugar transferases"/>
    <property type="match status" value="1"/>
</dbReference>
<dbReference type="PIRSF" id="PIRSF028162">
    <property type="entry name" value="BcbE_prd"/>
    <property type="match status" value="1"/>
</dbReference>
<reference evidence="2" key="3">
    <citation type="submission" date="2010-07" db="EMBL/GenBank/DDBJ databases">
        <title>Real-time PCR assays for detection of Haemophilus influenzae serotypes a-f and sequencing of serotype c, d, and e capsule biosynthesis regions.</title>
        <authorList>
            <person name="Dolan J.M."/>
            <person name="Hatcher C.P."/>
            <person name="Linscott K."/>
            <person name="Bach M.C."/>
            <person name="Mair R."/>
            <person name="Mayer L.W."/>
        </authorList>
    </citation>
    <scope>NUCLEOTIDE SEQUENCE</scope>
    <source>
        <strain evidence="2">M11853</strain>
    </source>
</reference>
<evidence type="ECO:0000313" key="2">
    <source>
        <dbReference type="EMBL" id="AEK12226.1"/>
    </source>
</evidence>
<evidence type="ECO:0000313" key="3">
    <source>
        <dbReference type="EMBL" id="CAT03330.1"/>
    </source>
</evidence>
<dbReference type="Gene3D" id="3.90.550.10">
    <property type="entry name" value="Spore Coat Polysaccharide Biosynthesis Protein SpsA, Chain A"/>
    <property type="match status" value="1"/>
</dbReference>
<name>D5G3J4_HAEIF</name>
<evidence type="ECO:0000313" key="1">
    <source>
        <dbReference type="EMBL" id="ADF59035.1"/>
    </source>
</evidence>
<dbReference type="EMBL" id="HM770878">
    <property type="protein sequence ID" value="AEK12226.1"/>
    <property type="molecule type" value="Genomic_DNA"/>
</dbReference>
<dbReference type="InterPro" id="IPR029044">
    <property type="entry name" value="Nucleotide-diphossugar_trans"/>
</dbReference>
<dbReference type="AlphaFoldDB" id="D5G3J4"/>
<sequence>MSLFIIPMAGLSSRFFKAGYTKPKYQLMLKDESIFSWSVRSFEKYFETDTFIFVYRDIYNTKEFIEKEISHLGIKNFHLVCLDKETLGQADTVYQGLKHIEADDEVYIFNIDSKIINFIKPKWVNSCDGYLEVFKGEGDHWSFALAEENTLKVIKTAEKERISDFCSDGLYYFSKKSLFENAFLKAKAKNEKVKEEFYIAPLYNTLIRENNTILYDLINIENILFCGTPEEYLDILEKQK</sequence>
<reference evidence="1" key="2">
    <citation type="submission" date="2010-04" db="EMBL/GenBank/DDBJ databases">
        <authorList>
            <person name="Lam T.-T."/>
            <person name="Vogel U."/>
            <person name="Claus H."/>
        </authorList>
    </citation>
    <scope>NUCLEOTIDE SEQUENCE</scope>
    <source>
        <strain evidence="1">ATCC 8142</strain>
    </source>
</reference>
<dbReference type="RefSeq" id="WP_050948621.1">
    <property type="nucleotide sequence ID" value="NZ_CP031236.1"/>
</dbReference>
<dbReference type="PATRIC" id="fig|727.561.peg.316"/>
<gene>
    <name evidence="3" type="primary">ecs5</name>
    <name evidence="2" type="synonym">ecsE</name>
</gene>
<protein>
    <submittedName>
        <fullName evidence="3">Ecs5</fullName>
    </submittedName>
    <submittedName>
        <fullName evidence="2">EcsE</fullName>
    </submittedName>
</protein>
<dbReference type="CDD" id="cd04183">
    <property type="entry name" value="GT2_BcE_like"/>
    <property type="match status" value="1"/>
</dbReference>
<proteinExistence type="predicted"/>
<reference evidence="1" key="4">
    <citation type="journal article" date="2011" name="Int. J. Med. Microbiol.">
        <title>New diagnostic PCR for Haemophilus influenzae serotype e based on the cap locus of strain ATCC 8142.</title>
        <authorList>
            <person name="Lam T.T."/>
            <person name="Elias J."/>
            <person name="Frosch M."/>
            <person name="Vogel U."/>
            <person name="Claus H."/>
        </authorList>
    </citation>
    <scope>NUCLEOTIDE SEQUENCE</scope>
    <source>
        <strain evidence="1">ATCC 8142</strain>
    </source>
</reference>
<accession>D5G3J4</accession>